<comment type="catalytic activity">
    <reaction evidence="1">
        <text>a beta-lactam + H2O = a substituted beta-amino acid</text>
        <dbReference type="Rhea" id="RHEA:20401"/>
        <dbReference type="ChEBI" id="CHEBI:15377"/>
        <dbReference type="ChEBI" id="CHEBI:35627"/>
        <dbReference type="ChEBI" id="CHEBI:140347"/>
        <dbReference type="EC" id="3.5.2.6"/>
    </reaction>
</comment>
<dbReference type="Gene3D" id="3.40.710.10">
    <property type="entry name" value="DD-peptidase/beta-lactamase superfamily"/>
    <property type="match status" value="1"/>
</dbReference>
<evidence type="ECO:0000256" key="5">
    <source>
        <dbReference type="ARBA" id="ARBA00022801"/>
    </source>
</evidence>
<dbReference type="InterPro" id="IPR012338">
    <property type="entry name" value="Beta-lactam/transpept-like"/>
</dbReference>
<dbReference type="GO" id="GO:0008658">
    <property type="term" value="F:penicillin binding"/>
    <property type="evidence" value="ECO:0007669"/>
    <property type="project" value="InterPro"/>
</dbReference>
<feature type="transmembrane region" description="Helical" evidence="7">
    <location>
        <begin position="21"/>
        <end position="38"/>
    </location>
</feature>
<dbReference type="PANTHER" id="PTHR30627:SF6">
    <property type="entry name" value="BETA-LACTAMASE YBXI-RELATED"/>
    <property type="match status" value="1"/>
</dbReference>
<evidence type="ECO:0000256" key="2">
    <source>
        <dbReference type="ARBA" id="ARBA00007898"/>
    </source>
</evidence>
<name>A0A8J7Q9K8_9BACT</name>
<evidence type="ECO:0000313" key="9">
    <source>
        <dbReference type="EMBL" id="MBO1321181.1"/>
    </source>
</evidence>
<sequence>MVLRNREFRRRGGSSEGRGGRRFLILLLVVAGAGYLGYRQFINMTLDKANEALVRRDYQNASLYFERVSGLPFNNGRGHDGLGVLKLLEDDREAAREHFRIVLEHKPSRFGGDPAAVLDLMIEEGRYEAGRIYLTFLQNWKEADALQPYLLDFAAIQLGVRDLKAAKPLLEKVTAQADNPRYEKVTALAKQYEEDGAVPVLLDRNGKAILQYDMQSEAYAFATPKLFAGWNDPNGEQGAPAMLSERERMSRIHTTLDLNLQQVAHQAMEGYNGTMIMVSPQNGEILAAYGTDGNNPFTRTFEPGSVIKVLTYGIFLENGGDVKPFAPRKYPGNMKIGDRILYDWTTQGQLNTVEEGMAVSCNLMFAQMGLEQGWPKLGEGYRGIFDDRVGANLLTAATPGRVNKEPENAYELGRIAIGLDFLDTSVVGLVMIPTAVANGGKVAEPWMLKAFSNLEDQPFHTPEPSPEQAIFSAQTAAKLVDSMAASMEAPRGTARRAKVDLVKAAMKTGTAGDRPHDSIMIGIFPVEKPKVAFAFFLDRGGKCEINGARVAKRLQEQMSALAPSYLAD</sequence>
<organism evidence="9 10">
    <name type="scientific">Acanthopleuribacter pedis</name>
    <dbReference type="NCBI Taxonomy" id="442870"/>
    <lineage>
        <taxon>Bacteria</taxon>
        <taxon>Pseudomonadati</taxon>
        <taxon>Acidobacteriota</taxon>
        <taxon>Holophagae</taxon>
        <taxon>Acanthopleuribacterales</taxon>
        <taxon>Acanthopleuribacteraceae</taxon>
        <taxon>Acanthopleuribacter</taxon>
    </lineage>
</organism>
<dbReference type="RefSeq" id="WP_207861156.1">
    <property type="nucleotide sequence ID" value="NZ_JAFREP010000022.1"/>
</dbReference>
<dbReference type="EC" id="3.5.2.6" evidence="3"/>
<reference evidence="9" key="1">
    <citation type="submission" date="2021-03" db="EMBL/GenBank/DDBJ databases">
        <authorList>
            <person name="Wang G."/>
        </authorList>
    </citation>
    <scope>NUCLEOTIDE SEQUENCE</scope>
    <source>
        <strain evidence="9">KCTC 12899</strain>
    </source>
</reference>
<dbReference type="GO" id="GO:0005886">
    <property type="term" value="C:plasma membrane"/>
    <property type="evidence" value="ECO:0007669"/>
    <property type="project" value="TreeGrafter"/>
</dbReference>
<dbReference type="GO" id="GO:0071555">
    <property type="term" value="P:cell wall organization"/>
    <property type="evidence" value="ECO:0007669"/>
    <property type="project" value="TreeGrafter"/>
</dbReference>
<keyword evidence="7" id="KW-0472">Membrane</keyword>
<comment type="caution">
    <text evidence="9">The sequence shown here is derived from an EMBL/GenBank/DDBJ whole genome shotgun (WGS) entry which is preliminary data.</text>
</comment>
<dbReference type="InterPro" id="IPR001460">
    <property type="entry name" value="PCN-bd_Tpept"/>
</dbReference>
<evidence type="ECO:0000256" key="6">
    <source>
        <dbReference type="ARBA" id="ARBA00023251"/>
    </source>
</evidence>
<feature type="domain" description="Penicillin-binding protein transpeptidase" evidence="8">
    <location>
        <begin position="273"/>
        <end position="551"/>
    </location>
</feature>
<dbReference type="GO" id="GO:0008800">
    <property type="term" value="F:beta-lactamase activity"/>
    <property type="evidence" value="ECO:0007669"/>
    <property type="project" value="UniProtKB-EC"/>
</dbReference>
<evidence type="ECO:0000256" key="1">
    <source>
        <dbReference type="ARBA" id="ARBA00001526"/>
    </source>
</evidence>
<gene>
    <name evidence="9" type="ORF">J3U88_22060</name>
</gene>
<dbReference type="PANTHER" id="PTHR30627">
    <property type="entry name" value="PEPTIDOGLYCAN D,D-TRANSPEPTIDASE"/>
    <property type="match status" value="1"/>
</dbReference>
<evidence type="ECO:0000313" key="10">
    <source>
        <dbReference type="Proteomes" id="UP000664417"/>
    </source>
</evidence>
<evidence type="ECO:0000256" key="7">
    <source>
        <dbReference type="SAM" id="Phobius"/>
    </source>
</evidence>
<keyword evidence="6" id="KW-0046">Antibiotic resistance</keyword>
<keyword evidence="7" id="KW-0812">Transmembrane</keyword>
<dbReference type="InterPro" id="IPR050515">
    <property type="entry name" value="Beta-lactam/transpept"/>
</dbReference>
<evidence type="ECO:0000259" key="8">
    <source>
        <dbReference type="Pfam" id="PF00905"/>
    </source>
</evidence>
<keyword evidence="7" id="KW-1133">Transmembrane helix</keyword>
<accession>A0A8J7Q9K8</accession>
<dbReference type="Pfam" id="PF00905">
    <property type="entry name" value="Transpeptidase"/>
    <property type="match status" value="1"/>
</dbReference>
<dbReference type="EMBL" id="JAFREP010000022">
    <property type="protein sequence ID" value="MBO1321181.1"/>
    <property type="molecule type" value="Genomic_DNA"/>
</dbReference>
<keyword evidence="10" id="KW-1185">Reference proteome</keyword>
<keyword evidence="5" id="KW-0378">Hydrolase</keyword>
<dbReference type="SUPFAM" id="SSF56601">
    <property type="entry name" value="beta-lactamase/transpeptidase-like"/>
    <property type="match status" value="1"/>
</dbReference>
<comment type="similarity">
    <text evidence="2">Belongs to the class-D beta-lactamase family.</text>
</comment>
<proteinExistence type="inferred from homology"/>
<protein>
    <recommendedName>
        <fullName evidence="3">beta-lactamase</fullName>
        <ecNumber evidence="3">3.5.2.6</ecNumber>
    </recommendedName>
</protein>
<dbReference type="GO" id="GO:0046677">
    <property type="term" value="P:response to antibiotic"/>
    <property type="evidence" value="ECO:0007669"/>
    <property type="project" value="UniProtKB-KW"/>
</dbReference>
<keyword evidence="4" id="KW-0732">Signal</keyword>
<dbReference type="Proteomes" id="UP000664417">
    <property type="component" value="Unassembled WGS sequence"/>
</dbReference>
<evidence type="ECO:0000256" key="4">
    <source>
        <dbReference type="ARBA" id="ARBA00022729"/>
    </source>
</evidence>
<evidence type="ECO:0000256" key="3">
    <source>
        <dbReference type="ARBA" id="ARBA00012865"/>
    </source>
</evidence>
<dbReference type="AlphaFoldDB" id="A0A8J7Q9K8"/>